<accession>A0A1Z5YRT9</accession>
<gene>
    <name evidence="1" type="ORF">HK14_12615</name>
</gene>
<dbReference type="Gene3D" id="3.40.190.10">
    <property type="entry name" value="Periplasmic binding protein-like II"/>
    <property type="match status" value="1"/>
</dbReference>
<dbReference type="EMBL" id="JOMQ01000064">
    <property type="protein sequence ID" value="OUI99992.1"/>
    <property type="molecule type" value="Genomic_DNA"/>
</dbReference>
<evidence type="ECO:0000313" key="1">
    <source>
        <dbReference type="EMBL" id="OUI99992.1"/>
    </source>
</evidence>
<dbReference type="OrthoDB" id="7243583at2"/>
<dbReference type="AlphaFoldDB" id="A0A1Z5YRT9"/>
<dbReference type="Proteomes" id="UP000196086">
    <property type="component" value="Unassembled WGS sequence"/>
</dbReference>
<name>A0A1Z5YRT9_9PROT</name>
<dbReference type="RefSeq" id="WP_086652060.1">
    <property type="nucleotide sequence ID" value="NZ_JOMQ01000064.1"/>
</dbReference>
<dbReference type="SUPFAM" id="SSF53850">
    <property type="entry name" value="Periplasmic binding protein-like II"/>
    <property type="match status" value="1"/>
</dbReference>
<evidence type="ECO:0000313" key="2">
    <source>
        <dbReference type="Proteomes" id="UP000196086"/>
    </source>
</evidence>
<proteinExistence type="predicted"/>
<reference evidence="1 2" key="1">
    <citation type="submission" date="2014-06" db="EMBL/GenBank/DDBJ databases">
        <authorList>
            <person name="Ju J."/>
            <person name="Zhang J."/>
        </authorList>
    </citation>
    <scope>NUCLEOTIDE SEQUENCE [LARGE SCALE GENOMIC DNA]</scope>
    <source>
        <strain evidence="1 2">DsW_47</strain>
    </source>
</reference>
<comment type="caution">
    <text evidence="1">The sequence shown here is derived from an EMBL/GenBank/DDBJ whole genome shotgun (WGS) entry which is preliminary data.</text>
</comment>
<organism evidence="1 2">
    <name type="scientific">Acetobacter cibinongensis</name>
    <dbReference type="NCBI Taxonomy" id="146475"/>
    <lineage>
        <taxon>Bacteria</taxon>
        <taxon>Pseudomonadati</taxon>
        <taxon>Pseudomonadota</taxon>
        <taxon>Alphaproteobacteria</taxon>
        <taxon>Acetobacterales</taxon>
        <taxon>Acetobacteraceae</taxon>
        <taxon>Acetobacter</taxon>
    </lineage>
</organism>
<evidence type="ECO:0008006" key="3">
    <source>
        <dbReference type="Google" id="ProtNLM"/>
    </source>
</evidence>
<sequence length="229" mass="26455">MSPEPKDKNHITLAFQSHSITSEMMRCVLDIVEKGDINFSVNYGSREHLFSSLLKGKADIIFASTYTDFLDERLSFEYLYKDNCIIIDRNNIYSINYIMKNWDNFKSKIWVLPVRGTAMRDRFDAVMEYNDLKSPKKLIELNSPVGAGTLMTHPDTIGMSTLSYLQSTGHKFEASWGGETHSDLLLNAGIFWRKDARESVIKTVEFFKNNMKFGESIENMDIFLRKKVM</sequence>
<protein>
    <recommendedName>
        <fullName evidence="3">LysR substrate-binding domain-containing protein</fullName>
    </recommendedName>
</protein>